<feature type="transmembrane region" description="Helical" evidence="7">
    <location>
        <begin position="160"/>
        <end position="179"/>
    </location>
</feature>
<reference evidence="9 10" key="1">
    <citation type="submission" date="2009-08" db="EMBL/GenBank/DDBJ databases">
        <title>The Genome Sequence of Spizellomyces punctatus strain DAOM BR117.</title>
        <authorList>
            <consortium name="The Broad Institute Genome Sequencing Platform"/>
            <person name="Russ C."/>
            <person name="Cuomo C."/>
            <person name="Shea T."/>
            <person name="Young S.K."/>
            <person name="Zeng Q."/>
            <person name="Koehrsen M."/>
            <person name="Haas B."/>
            <person name="Borodovsky M."/>
            <person name="Guigo R."/>
            <person name="Alvarado L."/>
            <person name="Berlin A."/>
            <person name="Bochicchio J."/>
            <person name="Borenstein D."/>
            <person name="Chapman S."/>
            <person name="Chen Z."/>
            <person name="Engels R."/>
            <person name="Freedman E."/>
            <person name="Gellesch M."/>
            <person name="Goldberg J."/>
            <person name="Griggs A."/>
            <person name="Gujja S."/>
            <person name="Heiman D."/>
            <person name="Hepburn T."/>
            <person name="Howarth C."/>
            <person name="Jen D."/>
            <person name="Larson L."/>
            <person name="Lewis B."/>
            <person name="Mehta T."/>
            <person name="Park D."/>
            <person name="Pearson M."/>
            <person name="Roberts A."/>
            <person name="Saif S."/>
            <person name="Shenoy N."/>
            <person name="Sisk P."/>
            <person name="Stolte C."/>
            <person name="Sykes S."/>
            <person name="Thomson T."/>
            <person name="Walk T."/>
            <person name="White J."/>
            <person name="Yandava C."/>
            <person name="Burger G."/>
            <person name="Gray M.W."/>
            <person name="Holland P.W.H."/>
            <person name="King N."/>
            <person name="Lang F.B.F."/>
            <person name="Roger A.J."/>
            <person name="Ruiz-Trillo I."/>
            <person name="Lander E."/>
            <person name="Nusbaum C."/>
        </authorList>
    </citation>
    <scope>NUCLEOTIDE SEQUENCE [LARGE SCALE GENOMIC DNA]</scope>
    <source>
        <strain evidence="9 10">DAOM BR117</strain>
    </source>
</reference>
<feature type="transmembrane region" description="Helical" evidence="7">
    <location>
        <begin position="418"/>
        <end position="442"/>
    </location>
</feature>
<dbReference type="InterPro" id="IPR036259">
    <property type="entry name" value="MFS_trans_sf"/>
</dbReference>
<dbReference type="PANTHER" id="PTHR16172:SF41">
    <property type="entry name" value="MAJOR FACILITATOR SUPERFAMILY DOMAIN-CONTAINING PROTEIN 6-LIKE"/>
    <property type="match status" value="1"/>
</dbReference>
<feature type="transmembrane region" description="Helical" evidence="7">
    <location>
        <begin position="292"/>
        <end position="314"/>
    </location>
</feature>
<dbReference type="RefSeq" id="XP_016606601.1">
    <property type="nucleotide sequence ID" value="XM_016754459.1"/>
</dbReference>
<feature type="domain" description="Major facilitator superfamily associated" evidence="8">
    <location>
        <begin position="11"/>
        <end position="446"/>
    </location>
</feature>
<feature type="transmembrane region" description="Helical" evidence="7">
    <location>
        <begin position="12"/>
        <end position="35"/>
    </location>
</feature>
<evidence type="ECO:0000256" key="7">
    <source>
        <dbReference type="SAM" id="Phobius"/>
    </source>
</evidence>
<keyword evidence="3 7" id="KW-0812">Transmembrane</keyword>
<evidence type="ECO:0000256" key="3">
    <source>
        <dbReference type="ARBA" id="ARBA00022692"/>
    </source>
</evidence>
<dbReference type="EMBL" id="KQ257460">
    <property type="protein sequence ID" value="KNC98561.1"/>
    <property type="molecule type" value="Genomic_DNA"/>
</dbReference>
<dbReference type="PANTHER" id="PTHR16172">
    <property type="entry name" value="MAJOR FACILITATOR SUPERFAMILY DOMAIN-CONTAINING PROTEIN 6-LIKE"/>
    <property type="match status" value="1"/>
</dbReference>
<evidence type="ECO:0000256" key="1">
    <source>
        <dbReference type="ARBA" id="ARBA00004141"/>
    </source>
</evidence>
<keyword evidence="5 7" id="KW-0472">Membrane</keyword>
<protein>
    <recommendedName>
        <fullName evidence="8">Major facilitator superfamily associated domain-containing protein</fullName>
    </recommendedName>
</protein>
<dbReference type="Pfam" id="PF12832">
    <property type="entry name" value="MFS_1_like"/>
    <property type="match status" value="1"/>
</dbReference>
<proteinExistence type="inferred from homology"/>
<feature type="transmembrane region" description="Helical" evidence="7">
    <location>
        <begin position="41"/>
        <end position="59"/>
    </location>
</feature>
<evidence type="ECO:0000256" key="2">
    <source>
        <dbReference type="ARBA" id="ARBA00005241"/>
    </source>
</evidence>
<feature type="transmembrane region" description="Helical" evidence="7">
    <location>
        <begin position="135"/>
        <end position="154"/>
    </location>
</feature>
<dbReference type="InterPro" id="IPR024989">
    <property type="entry name" value="MFS_assoc_dom"/>
</dbReference>
<feature type="transmembrane region" description="Helical" evidence="7">
    <location>
        <begin position="326"/>
        <end position="345"/>
    </location>
</feature>
<accession>A0A0L0HCC6</accession>
<feature type="transmembrane region" description="Helical" evidence="7">
    <location>
        <begin position="95"/>
        <end position="123"/>
    </location>
</feature>
<dbReference type="OrthoDB" id="515887at2759"/>
<evidence type="ECO:0000256" key="6">
    <source>
        <dbReference type="SAM" id="MobiDB-lite"/>
    </source>
</evidence>
<evidence type="ECO:0000259" key="8">
    <source>
        <dbReference type="Pfam" id="PF12832"/>
    </source>
</evidence>
<dbReference type="GeneID" id="27689572"/>
<evidence type="ECO:0000313" key="10">
    <source>
        <dbReference type="Proteomes" id="UP000053201"/>
    </source>
</evidence>
<feature type="transmembrane region" description="Helical" evidence="7">
    <location>
        <begin position="71"/>
        <end position="89"/>
    </location>
</feature>
<keyword evidence="10" id="KW-1185">Reference proteome</keyword>
<feature type="transmembrane region" description="Helical" evidence="7">
    <location>
        <begin position="389"/>
        <end position="406"/>
    </location>
</feature>
<feature type="transmembrane region" description="Helical" evidence="7">
    <location>
        <begin position="357"/>
        <end position="383"/>
    </location>
</feature>
<evidence type="ECO:0000256" key="5">
    <source>
        <dbReference type="ARBA" id="ARBA00023136"/>
    </source>
</evidence>
<dbReference type="Gene3D" id="1.20.1250.20">
    <property type="entry name" value="MFS general substrate transporter like domains"/>
    <property type="match status" value="2"/>
</dbReference>
<organism evidence="9 10">
    <name type="scientific">Spizellomyces punctatus (strain DAOM BR117)</name>
    <dbReference type="NCBI Taxonomy" id="645134"/>
    <lineage>
        <taxon>Eukaryota</taxon>
        <taxon>Fungi</taxon>
        <taxon>Fungi incertae sedis</taxon>
        <taxon>Chytridiomycota</taxon>
        <taxon>Chytridiomycota incertae sedis</taxon>
        <taxon>Chytridiomycetes</taxon>
        <taxon>Spizellomycetales</taxon>
        <taxon>Spizellomycetaceae</taxon>
        <taxon>Spizellomyces</taxon>
    </lineage>
</organism>
<dbReference type="AlphaFoldDB" id="A0A0L0HCC6"/>
<dbReference type="SUPFAM" id="SSF103473">
    <property type="entry name" value="MFS general substrate transporter"/>
    <property type="match status" value="1"/>
</dbReference>
<comment type="subcellular location">
    <subcellularLocation>
        <location evidence="1">Membrane</location>
        <topology evidence="1">Multi-pass membrane protein</topology>
    </subcellularLocation>
</comment>
<dbReference type="GO" id="GO:0016020">
    <property type="term" value="C:membrane"/>
    <property type="evidence" value="ECO:0007669"/>
    <property type="project" value="UniProtKB-SubCell"/>
</dbReference>
<comment type="similarity">
    <text evidence="2">Belongs to the major facilitator superfamily. MFSD6 family.</text>
</comment>
<dbReference type="Proteomes" id="UP000053201">
    <property type="component" value="Unassembled WGS sequence"/>
</dbReference>
<dbReference type="InterPro" id="IPR051717">
    <property type="entry name" value="MFS_MFSD6"/>
</dbReference>
<sequence length="486" mass="52883">MPEPTFILPKILYFSLTSAGCILSFLSVYLSQVLAMPATQIGVILATTPLVLMIGNPFATALADRLGAHKYFVAATLTGAIGLTLLIFLRPPFPLLLAGTALVALLRNPSYPILDALVLAMLGDKHKDEYGRQRLWGSIACGVSTAFIGWLIDWMGNLEAMIWGHVGFLAVFLVALNWLPVSSLREGREHDEEAYFSPIPGEDPDRHPVLPSEEDGALKGADEEEDELFKQSSIEQSDLGDAEEGIQPTSPLIEDASNTSLSPISSRKSSASAQISVFTSNVRPLLTDPAVLFFYSLIYIMGTSVAVVDSFLYLFLSNQMGASNTFLGIVKFFQVGMEIPCFYFSKQIMRKIGVRNMLLLAQVILVIRLCGYGLLPAVGSVWFALPSESLHGVYYGIMWAGAVRFMDDRAPPALKATAQGVLSAVYGGLAQASGALIGGWWWDKLEGRIIPLFWGLAVANGAYFGLFALCRTRHTESSRNRLVVPS</sequence>
<name>A0A0L0HCC6_SPIPD</name>
<feature type="transmembrane region" description="Helical" evidence="7">
    <location>
        <begin position="448"/>
        <end position="470"/>
    </location>
</feature>
<feature type="region of interest" description="Disordered" evidence="6">
    <location>
        <begin position="195"/>
        <end position="265"/>
    </location>
</feature>
<gene>
    <name evidence="9" type="ORF">SPPG_06249</name>
</gene>
<evidence type="ECO:0000313" key="9">
    <source>
        <dbReference type="EMBL" id="KNC98561.1"/>
    </source>
</evidence>
<evidence type="ECO:0000256" key="4">
    <source>
        <dbReference type="ARBA" id="ARBA00022989"/>
    </source>
</evidence>
<keyword evidence="4 7" id="KW-1133">Transmembrane helix</keyword>
<dbReference type="VEuPathDB" id="FungiDB:SPPG_06249"/>